<keyword evidence="4" id="KW-1185">Reference proteome</keyword>
<dbReference type="EMBL" id="JARBDR010000440">
    <property type="protein sequence ID" value="KAJ8312057.1"/>
    <property type="molecule type" value="Genomic_DNA"/>
</dbReference>
<proteinExistence type="predicted"/>
<accession>A0ABQ9F856</accession>
<evidence type="ECO:0000313" key="4">
    <source>
        <dbReference type="Proteomes" id="UP001217089"/>
    </source>
</evidence>
<dbReference type="SUPFAM" id="SSF55961">
    <property type="entry name" value="Bet v1-like"/>
    <property type="match status" value="1"/>
</dbReference>
<dbReference type="Pfam" id="PF02121">
    <property type="entry name" value="IP_trans"/>
    <property type="match status" value="1"/>
</dbReference>
<reference evidence="3 4" key="1">
    <citation type="submission" date="2022-12" db="EMBL/GenBank/DDBJ databases">
        <title>Chromosome-level genome of Tegillarca granosa.</title>
        <authorList>
            <person name="Kim J."/>
        </authorList>
    </citation>
    <scope>NUCLEOTIDE SEQUENCE [LARGE SCALE GENOMIC DNA]</scope>
    <source>
        <strain evidence="3">Teg-2019</strain>
        <tissue evidence="3">Adductor muscle</tissue>
    </source>
</reference>
<organism evidence="3 4">
    <name type="scientific">Tegillarca granosa</name>
    <name type="common">Malaysian cockle</name>
    <name type="synonym">Anadara granosa</name>
    <dbReference type="NCBI Taxonomy" id="220873"/>
    <lineage>
        <taxon>Eukaryota</taxon>
        <taxon>Metazoa</taxon>
        <taxon>Spiralia</taxon>
        <taxon>Lophotrochozoa</taxon>
        <taxon>Mollusca</taxon>
        <taxon>Bivalvia</taxon>
        <taxon>Autobranchia</taxon>
        <taxon>Pteriomorphia</taxon>
        <taxon>Arcoida</taxon>
        <taxon>Arcoidea</taxon>
        <taxon>Arcidae</taxon>
        <taxon>Tegillarca</taxon>
    </lineage>
</organism>
<evidence type="ECO:0000313" key="3">
    <source>
        <dbReference type="EMBL" id="KAJ8312057.1"/>
    </source>
</evidence>
<dbReference type="PRINTS" id="PR00391">
    <property type="entry name" value="PITRANSFER"/>
</dbReference>
<dbReference type="Gene3D" id="3.30.530.20">
    <property type="match status" value="1"/>
</dbReference>
<dbReference type="PANTHER" id="PTHR10658">
    <property type="entry name" value="PHOSPHATIDYLINOSITOL TRANSFER PROTEIN"/>
    <property type="match status" value="1"/>
</dbReference>
<sequence length="293" mass="33894">MPKHNICEYRVVLPMEVDEYQVAQLYSVAEASKNETGGGEGIEVLKNEPFDMDDDSTKELHPPAPLIADGKEYRKGQYTKKIYHLASRVPGFIRMIAPKGSLDIHEEAWNAYPYCRTIISNPDYMKDAFFIKIETFHDTGSGKKDNVHGLEGDFLKSREVKVIDIANDPVSSSDYKAEWDPSIYKSEKTGRGPLKGQWIDQVQPVMCAYKLVTVKFKWFGIQGKVENFIQKTEKRIFTNFHRQVFCWTDKWYGMTMDDIRDLEDRTKVELDRQRREGEIRGTKGGDDEEDKKK</sequence>
<dbReference type="PANTHER" id="PTHR10658:SF11">
    <property type="entry name" value="VIBRATOR, ISOFORM B"/>
    <property type="match status" value="1"/>
</dbReference>
<feature type="domain" description="Phosphatidylinositol transfer protein N-terminal" evidence="2">
    <location>
        <begin position="6"/>
        <end position="267"/>
    </location>
</feature>
<dbReference type="Proteomes" id="UP001217089">
    <property type="component" value="Unassembled WGS sequence"/>
</dbReference>
<dbReference type="InterPro" id="IPR023393">
    <property type="entry name" value="START-like_dom_sf"/>
</dbReference>
<dbReference type="InterPro" id="IPR001666">
    <property type="entry name" value="PI_transfer"/>
</dbReference>
<gene>
    <name evidence="3" type="ORF">KUTeg_009430</name>
</gene>
<name>A0ABQ9F856_TEGGR</name>
<feature type="region of interest" description="Disordered" evidence="1">
    <location>
        <begin position="270"/>
        <end position="293"/>
    </location>
</feature>
<protein>
    <recommendedName>
        <fullName evidence="2">Phosphatidylinositol transfer protein N-terminal domain-containing protein</fullName>
    </recommendedName>
</protein>
<comment type="caution">
    <text evidence="3">The sequence shown here is derived from an EMBL/GenBank/DDBJ whole genome shotgun (WGS) entry which is preliminary data.</text>
</comment>
<evidence type="ECO:0000259" key="2">
    <source>
        <dbReference type="Pfam" id="PF02121"/>
    </source>
</evidence>
<evidence type="ECO:0000256" key="1">
    <source>
        <dbReference type="SAM" id="MobiDB-lite"/>
    </source>
</evidence>
<dbReference type="InterPro" id="IPR055261">
    <property type="entry name" value="PI_transfer_N"/>
</dbReference>